<keyword evidence="4 6" id="KW-0378">Hydrolase</keyword>
<dbReference type="PANTHER" id="PTHR31339:SF0">
    <property type="entry name" value="PECTIN LYASE-LIKE SUPERFAMILY PROTEIN"/>
    <property type="match status" value="1"/>
</dbReference>
<name>A0A2K3M7I5_TRIPR</name>
<dbReference type="GO" id="GO:0004650">
    <property type="term" value="F:polygalacturonase activity"/>
    <property type="evidence" value="ECO:0007669"/>
    <property type="project" value="InterPro"/>
</dbReference>
<reference evidence="7 8" key="2">
    <citation type="journal article" date="2017" name="Front. Plant Sci.">
        <title>Gene Classification and Mining of Molecular Markers Useful in Red Clover (Trifolium pratense) Breeding.</title>
        <authorList>
            <person name="Istvanek J."/>
            <person name="Dluhosova J."/>
            <person name="Dluhos P."/>
            <person name="Patkova L."/>
            <person name="Nedelnik J."/>
            <person name="Repkova J."/>
        </authorList>
    </citation>
    <scope>NUCLEOTIDE SEQUENCE [LARGE SCALE GENOMIC DNA]</scope>
    <source>
        <strain evidence="8">cv. Tatra</strain>
        <tissue evidence="7">Young leaves</tissue>
    </source>
</reference>
<dbReference type="InterPro" id="IPR012334">
    <property type="entry name" value="Pectin_lyas_fold"/>
</dbReference>
<dbReference type="InterPro" id="IPR000743">
    <property type="entry name" value="Glyco_hydro_28"/>
</dbReference>
<gene>
    <name evidence="7" type="ORF">L195_g042839</name>
</gene>
<reference evidence="7 8" key="1">
    <citation type="journal article" date="2014" name="Am. J. Bot.">
        <title>Genome assembly and annotation for red clover (Trifolium pratense; Fabaceae).</title>
        <authorList>
            <person name="Istvanek J."/>
            <person name="Jaros M."/>
            <person name="Krenek A."/>
            <person name="Repkova J."/>
        </authorList>
    </citation>
    <scope>NUCLEOTIDE SEQUENCE [LARGE SCALE GENOMIC DNA]</scope>
    <source>
        <strain evidence="8">cv. Tatra</strain>
        <tissue evidence="7">Young leaves</tissue>
    </source>
</reference>
<dbReference type="EMBL" id="ASHM01052056">
    <property type="protein sequence ID" value="PNX86757.1"/>
    <property type="molecule type" value="Genomic_DNA"/>
</dbReference>
<evidence type="ECO:0000256" key="1">
    <source>
        <dbReference type="ARBA" id="ARBA00004191"/>
    </source>
</evidence>
<evidence type="ECO:0000256" key="3">
    <source>
        <dbReference type="ARBA" id="ARBA00022512"/>
    </source>
</evidence>
<feature type="non-terminal residue" evidence="7">
    <location>
        <position position="255"/>
    </location>
</feature>
<dbReference type="SMART" id="SM00710">
    <property type="entry name" value="PbH1"/>
    <property type="match status" value="5"/>
</dbReference>
<dbReference type="AlphaFoldDB" id="A0A2K3M7I5"/>
<dbReference type="InterPro" id="IPR011050">
    <property type="entry name" value="Pectin_lyase_fold/virulence"/>
</dbReference>
<dbReference type="GO" id="GO:0005975">
    <property type="term" value="P:carbohydrate metabolic process"/>
    <property type="evidence" value="ECO:0007669"/>
    <property type="project" value="InterPro"/>
</dbReference>
<organism evidence="7 8">
    <name type="scientific">Trifolium pratense</name>
    <name type="common">Red clover</name>
    <dbReference type="NCBI Taxonomy" id="57577"/>
    <lineage>
        <taxon>Eukaryota</taxon>
        <taxon>Viridiplantae</taxon>
        <taxon>Streptophyta</taxon>
        <taxon>Embryophyta</taxon>
        <taxon>Tracheophyta</taxon>
        <taxon>Spermatophyta</taxon>
        <taxon>Magnoliopsida</taxon>
        <taxon>eudicotyledons</taxon>
        <taxon>Gunneridae</taxon>
        <taxon>Pentapetalae</taxon>
        <taxon>rosids</taxon>
        <taxon>fabids</taxon>
        <taxon>Fabales</taxon>
        <taxon>Fabaceae</taxon>
        <taxon>Papilionoideae</taxon>
        <taxon>50 kb inversion clade</taxon>
        <taxon>NPAAA clade</taxon>
        <taxon>Hologalegina</taxon>
        <taxon>IRL clade</taxon>
        <taxon>Trifolieae</taxon>
        <taxon>Trifolium</taxon>
    </lineage>
</organism>
<evidence type="ECO:0000256" key="2">
    <source>
        <dbReference type="ARBA" id="ARBA00008834"/>
    </source>
</evidence>
<comment type="similarity">
    <text evidence="2 6">Belongs to the glycosyl hydrolase 28 family.</text>
</comment>
<dbReference type="Proteomes" id="UP000236291">
    <property type="component" value="Unassembled WGS sequence"/>
</dbReference>
<dbReference type="SUPFAM" id="SSF51126">
    <property type="entry name" value="Pectin lyase-like"/>
    <property type="match status" value="1"/>
</dbReference>
<dbReference type="Gene3D" id="2.160.20.10">
    <property type="entry name" value="Single-stranded right-handed beta-helix, Pectin lyase-like"/>
    <property type="match status" value="1"/>
</dbReference>
<evidence type="ECO:0000313" key="7">
    <source>
        <dbReference type="EMBL" id="PNX86757.1"/>
    </source>
</evidence>
<evidence type="ECO:0000256" key="6">
    <source>
        <dbReference type="RuleBase" id="RU361169"/>
    </source>
</evidence>
<sequence length="255" mass="29075">SLHLVRSENISIHDIAIYGDLNIPNNDGIDIEDSNNTVITRCHIDTGDDAICPKSSTGPLYNLTVTDCWIRSKSSAIKFGSASWFEFKHFVFDNITIVDSHRGLAFQIRDGGDVSDIVFSNINISTRYYDPLWWGRAEPIYVTTCPRDKTSKEASISNVRFINITANSENGIFLSGSKRGLLRNLSFINMNITYRRFTSYAGGLFDYRPGCQELVKHKTAGIMMEHIEGLEVRNVEMRWENNELEQWNNPMEFKT</sequence>
<dbReference type="PANTHER" id="PTHR31339">
    <property type="entry name" value="PECTIN LYASE-RELATED"/>
    <property type="match status" value="1"/>
</dbReference>
<comment type="caution">
    <text evidence="7">The sequence shown here is derived from an EMBL/GenBank/DDBJ whole genome shotgun (WGS) entry which is preliminary data.</text>
</comment>
<dbReference type="InterPro" id="IPR006626">
    <property type="entry name" value="PbH1"/>
</dbReference>
<keyword evidence="3" id="KW-0964">Secreted</keyword>
<protein>
    <submittedName>
        <fullName evidence="7">Polygalacturonase</fullName>
    </submittedName>
</protein>
<evidence type="ECO:0000313" key="8">
    <source>
        <dbReference type="Proteomes" id="UP000236291"/>
    </source>
</evidence>
<keyword evidence="3" id="KW-0134">Cell wall</keyword>
<dbReference type="Pfam" id="PF00295">
    <property type="entry name" value="Glyco_hydro_28"/>
    <property type="match status" value="1"/>
</dbReference>
<accession>A0A2K3M7I5</accession>
<keyword evidence="5 6" id="KW-0326">Glycosidase</keyword>
<feature type="non-terminal residue" evidence="7">
    <location>
        <position position="1"/>
    </location>
</feature>
<evidence type="ECO:0000256" key="4">
    <source>
        <dbReference type="ARBA" id="ARBA00022801"/>
    </source>
</evidence>
<comment type="subcellular location">
    <subcellularLocation>
        <location evidence="1">Secreted</location>
        <location evidence="1">Cell wall</location>
    </subcellularLocation>
</comment>
<dbReference type="InterPro" id="IPR051801">
    <property type="entry name" value="GH28_Enzymes"/>
</dbReference>
<proteinExistence type="inferred from homology"/>
<dbReference type="STRING" id="57577.A0A2K3M7I5"/>
<evidence type="ECO:0000256" key="5">
    <source>
        <dbReference type="ARBA" id="ARBA00023295"/>
    </source>
</evidence>